<dbReference type="EMBL" id="CAJVPZ010000543">
    <property type="protein sequence ID" value="CAG8468717.1"/>
    <property type="molecule type" value="Genomic_DNA"/>
</dbReference>
<dbReference type="OrthoDB" id="10565764at2759"/>
<dbReference type="AlphaFoldDB" id="A0A9N8Z2F7"/>
<keyword evidence="2" id="KW-1185">Reference proteome</keyword>
<accession>A0A9N8Z2F7</accession>
<evidence type="ECO:0000313" key="1">
    <source>
        <dbReference type="EMBL" id="CAG8468717.1"/>
    </source>
</evidence>
<sequence>ADIYGLDVIITEMSSGQRPFDGRLFDLKLSINICKDYDQNLVMELQNVTLVKEKLKICNIEQFFEIVDKLLADNTVAIHVTSVPIAYSRIIAKKYASLPSNILFTNIRELDDVIEEYFLMKQDSVRMTCVQ</sequence>
<comment type="caution">
    <text evidence="1">The sequence shown here is derived from an EMBL/GenBank/DDBJ whole genome shotgun (WGS) entry which is preliminary data.</text>
</comment>
<gene>
    <name evidence="1" type="ORF">RFULGI_LOCUS1017</name>
</gene>
<reference evidence="1" key="1">
    <citation type="submission" date="2021-06" db="EMBL/GenBank/DDBJ databases">
        <authorList>
            <person name="Kallberg Y."/>
            <person name="Tangrot J."/>
            <person name="Rosling A."/>
        </authorList>
    </citation>
    <scope>NUCLEOTIDE SEQUENCE</scope>
    <source>
        <strain evidence="1">IN212</strain>
    </source>
</reference>
<protein>
    <submittedName>
        <fullName evidence="1">10340_t:CDS:1</fullName>
    </submittedName>
</protein>
<feature type="non-terminal residue" evidence="1">
    <location>
        <position position="1"/>
    </location>
</feature>
<organism evidence="1 2">
    <name type="scientific">Racocetra fulgida</name>
    <dbReference type="NCBI Taxonomy" id="60492"/>
    <lineage>
        <taxon>Eukaryota</taxon>
        <taxon>Fungi</taxon>
        <taxon>Fungi incertae sedis</taxon>
        <taxon>Mucoromycota</taxon>
        <taxon>Glomeromycotina</taxon>
        <taxon>Glomeromycetes</taxon>
        <taxon>Diversisporales</taxon>
        <taxon>Gigasporaceae</taxon>
        <taxon>Racocetra</taxon>
    </lineage>
</organism>
<proteinExistence type="predicted"/>
<name>A0A9N8Z2F7_9GLOM</name>
<dbReference type="Proteomes" id="UP000789396">
    <property type="component" value="Unassembled WGS sequence"/>
</dbReference>
<evidence type="ECO:0000313" key="2">
    <source>
        <dbReference type="Proteomes" id="UP000789396"/>
    </source>
</evidence>